<feature type="compositionally biased region" description="Polar residues" evidence="2">
    <location>
        <begin position="413"/>
        <end position="423"/>
    </location>
</feature>
<gene>
    <name evidence="3" type="ORF">BDQ12DRAFT_736910</name>
</gene>
<dbReference type="OrthoDB" id="2874131at2759"/>
<dbReference type="EMBL" id="ML213613">
    <property type="protein sequence ID" value="TFK36583.1"/>
    <property type="molecule type" value="Genomic_DNA"/>
</dbReference>
<keyword evidence="4" id="KW-1185">Reference proteome</keyword>
<dbReference type="Proteomes" id="UP000308652">
    <property type="component" value="Unassembled WGS sequence"/>
</dbReference>
<dbReference type="AlphaFoldDB" id="A0A5C3LW39"/>
<feature type="region of interest" description="Disordered" evidence="2">
    <location>
        <begin position="403"/>
        <end position="423"/>
    </location>
</feature>
<keyword evidence="1" id="KW-0175">Coiled coil</keyword>
<name>A0A5C3LW39_9AGAR</name>
<accession>A0A5C3LW39</accession>
<evidence type="ECO:0000313" key="4">
    <source>
        <dbReference type="Proteomes" id="UP000308652"/>
    </source>
</evidence>
<evidence type="ECO:0000313" key="3">
    <source>
        <dbReference type="EMBL" id="TFK36583.1"/>
    </source>
</evidence>
<feature type="coiled-coil region" evidence="1">
    <location>
        <begin position="318"/>
        <end position="345"/>
    </location>
</feature>
<organism evidence="3 4">
    <name type="scientific">Crucibulum laeve</name>
    <dbReference type="NCBI Taxonomy" id="68775"/>
    <lineage>
        <taxon>Eukaryota</taxon>
        <taxon>Fungi</taxon>
        <taxon>Dikarya</taxon>
        <taxon>Basidiomycota</taxon>
        <taxon>Agaricomycotina</taxon>
        <taxon>Agaricomycetes</taxon>
        <taxon>Agaricomycetidae</taxon>
        <taxon>Agaricales</taxon>
        <taxon>Agaricineae</taxon>
        <taxon>Nidulariaceae</taxon>
        <taxon>Crucibulum</taxon>
    </lineage>
</organism>
<sequence>MAPGLNAIPSHVVGYVGGNISKSSYALWKDGQLVVLYAESDSSESPAYDDMVAHHELRKSFLNRLEIIQTMLRSIRFQGGITAAYFIPHGRSYKIVDASARKREKMFNNTIPCVPDIYEHEIQTIRWVSADFRVARWKGREVDINYAWDDDELERVKDSMSNYNALKALGLDFTYEVLGVLRLEDDSIAGLVTEPQCGTLPKSGDRTLVYDAFAKLQAAGFLCRALGTYSVHIHQGKVRIANLARGALYLFPKDKPEQFDKETERNHWNALKEYFDEVKDDHTVQYGPRSFEFDTIVLPETPYPEFLRSLSIVISITVPQSSEELERLQREHKRKSKKAIASRRNKGHTNNFILPTESETFLAAATITRNSITFDRPLRGDVIHPTYPRLHIFHPYQPCKHSPKASAVHDISDNTSESGLSSI</sequence>
<proteinExistence type="predicted"/>
<reference evidence="3 4" key="1">
    <citation type="journal article" date="2019" name="Nat. Ecol. Evol.">
        <title>Megaphylogeny resolves global patterns of mushroom evolution.</title>
        <authorList>
            <person name="Varga T."/>
            <person name="Krizsan K."/>
            <person name="Foldi C."/>
            <person name="Dima B."/>
            <person name="Sanchez-Garcia M."/>
            <person name="Sanchez-Ramirez S."/>
            <person name="Szollosi G.J."/>
            <person name="Szarkandi J.G."/>
            <person name="Papp V."/>
            <person name="Albert L."/>
            <person name="Andreopoulos W."/>
            <person name="Angelini C."/>
            <person name="Antonin V."/>
            <person name="Barry K.W."/>
            <person name="Bougher N.L."/>
            <person name="Buchanan P."/>
            <person name="Buyck B."/>
            <person name="Bense V."/>
            <person name="Catcheside P."/>
            <person name="Chovatia M."/>
            <person name="Cooper J."/>
            <person name="Damon W."/>
            <person name="Desjardin D."/>
            <person name="Finy P."/>
            <person name="Geml J."/>
            <person name="Haridas S."/>
            <person name="Hughes K."/>
            <person name="Justo A."/>
            <person name="Karasinski D."/>
            <person name="Kautmanova I."/>
            <person name="Kiss B."/>
            <person name="Kocsube S."/>
            <person name="Kotiranta H."/>
            <person name="LaButti K.M."/>
            <person name="Lechner B.E."/>
            <person name="Liimatainen K."/>
            <person name="Lipzen A."/>
            <person name="Lukacs Z."/>
            <person name="Mihaltcheva S."/>
            <person name="Morgado L.N."/>
            <person name="Niskanen T."/>
            <person name="Noordeloos M.E."/>
            <person name="Ohm R.A."/>
            <person name="Ortiz-Santana B."/>
            <person name="Ovrebo C."/>
            <person name="Racz N."/>
            <person name="Riley R."/>
            <person name="Savchenko A."/>
            <person name="Shiryaev A."/>
            <person name="Soop K."/>
            <person name="Spirin V."/>
            <person name="Szebenyi C."/>
            <person name="Tomsovsky M."/>
            <person name="Tulloss R.E."/>
            <person name="Uehling J."/>
            <person name="Grigoriev I.V."/>
            <person name="Vagvolgyi C."/>
            <person name="Papp T."/>
            <person name="Martin F.M."/>
            <person name="Miettinen O."/>
            <person name="Hibbett D.S."/>
            <person name="Nagy L.G."/>
        </authorList>
    </citation>
    <scope>NUCLEOTIDE SEQUENCE [LARGE SCALE GENOMIC DNA]</scope>
    <source>
        <strain evidence="3 4">CBS 166.37</strain>
    </source>
</reference>
<evidence type="ECO:0000256" key="1">
    <source>
        <dbReference type="SAM" id="Coils"/>
    </source>
</evidence>
<protein>
    <submittedName>
        <fullName evidence="3">Uncharacterized protein</fullName>
    </submittedName>
</protein>
<evidence type="ECO:0000256" key="2">
    <source>
        <dbReference type="SAM" id="MobiDB-lite"/>
    </source>
</evidence>